<feature type="transmembrane region" description="Helical" evidence="7">
    <location>
        <begin position="259"/>
        <end position="283"/>
    </location>
</feature>
<evidence type="ECO:0000259" key="8">
    <source>
        <dbReference type="PROSITE" id="PS50178"/>
    </source>
</evidence>
<dbReference type="Pfam" id="PF01363">
    <property type="entry name" value="FYVE"/>
    <property type="match status" value="1"/>
</dbReference>
<proteinExistence type="predicted"/>
<keyword evidence="5" id="KW-0175">Coiled coil</keyword>
<organism evidence="9 10">
    <name type="scientific">Tetrahymena thermophila (strain SB210)</name>
    <dbReference type="NCBI Taxonomy" id="312017"/>
    <lineage>
        <taxon>Eukaryota</taxon>
        <taxon>Sar</taxon>
        <taxon>Alveolata</taxon>
        <taxon>Ciliophora</taxon>
        <taxon>Intramacronucleata</taxon>
        <taxon>Oligohymenophorea</taxon>
        <taxon>Hymenostomatida</taxon>
        <taxon>Tetrahymenina</taxon>
        <taxon>Tetrahymenidae</taxon>
        <taxon>Tetrahymena</taxon>
    </lineage>
</organism>
<dbReference type="AlphaFoldDB" id="I7M884"/>
<keyword evidence="7" id="KW-1133">Transmembrane helix</keyword>
<dbReference type="InterPro" id="IPR011011">
    <property type="entry name" value="Znf_FYVE_PHD"/>
</dbReference>
<feature type="coiled-coil region" evidence="5">
    <location>
        <begin position="119"/>
        <end position="149"/>
    </location>
</feature>
<dbReference type="EMBL" id="GG662666">
    <property type="protein sequence ID" value="EAR97361.2"/>
    <property type="molecule type" value="Genomic_DNA"/>
</dbReference>
<dbReference type="SMART" id="SM00064">
    <property type="entry name" value="FYVE"/>
    <property type="match status" value="1"/>
</dbReference>
<evidence type="ECO:0000256" key="1">
    <source>
        <dbReference type="ARBA" id="ARBA00022723"/>
    </source>
</evidence>
<evidence type="ECO:0000313" key="9">
    <source>
        <dbReference type="EMBL" id="EAR97361.2"/>
    </source>
</evidence>
<accession>I7M884</accession>
<sequence>MDLDKNQSDSQILQESNFTEPARSAKRSKTQPPTRQRGNFLIDVIRRDSINVENIKFKEKEYWKQNDFCSLCETKYNTIMFVKQHHCRLCGESVCKECSQKKINEQRVCDFCFLKCNDYKQAQRRKNDLQNMVEQIEGLKIAINKYDQSIVDINAQICANQENQKEELKQFALEEGELQLEEKKLTVKIEQIKEDNDQQKSLSKNLEKESTQNKTNITELKIQINKLNIDLESVKHSVELKNKEIENIKQLLKNVQNSVFIYLYIFYLYFQYNFLFFKFLLIYSKASRTSVSQDKHKTKNLIKMKTNMLKVLFIQDINLMKVQQRDTNTTATIDQIIFFTYFIIKFCIFVKMLFLYYKMFINNKIKS</sequence>
<dbReference type="Gene3D" id="3.30.40.10">
    <property type="entry name" value="Zinc/RING finger domain, C3HC4 (zinc finger)"/>
    <property type="match status" value="1"/>
</dbReference>
<evidence type="ECO:0000256" key="6">
    <source>
        <dbReference type="SAM" id="MobiDB-lite"/>
    </source>
</evidence>
<keyword evidence="7" id="KW-0812">Transmembrane</keyword>
<protein>
    <submittedName>
        <fullName evidence="9">FYVE zinc finger protein</fullName>
    </submittedName>
</protein>
<dbReference type="RefSeq" id="XP_001017606.2">
    <property type="nucleotide sequence ID" value="XM_001017606.2"/>
</dbReference>
<dbReference type="PROSITE" id="PS50178">
    <property type="entry name" value="ZF_FYVE"/>
    <property type="match status" value="1"/>
</dbReference>
<evidence type="ECO:0000256" key="3">
    <source>
        <dbReference type="ARBA" id="ARBA00022833"/>
    </source>
</evidence>
<reference evidence="10" key="1">
    <citation type="journal article" date="2006" name="PLoS Biol.">
        <title>Macronuclear genome sequence of the ciliate Tetrahymena thermophila, a model eukaryote.</title>
        <authorList>
            <person name="Eisen J.A."/>
            <person name="Coyne R.S."/>
            <person name="Wu M."/>
            <person name="Wu D."/>
            <person name="Thiagarajan M."/>
            <person name="Wortman J.R."/>
            <person name="Badger J.H."/>
            <person name="Ren Q."/>
            <person name="Amedeo P."/>
            <person name="Jones K.M."/>
            <person name="Tallon L.J."/>
            <person name="Delcher A.L."/>
            <person name="Salzberg S.L."/>
            <person name="Silva J.C."/>
            <person name="Haas B.J."/>
            <person name="Majoros W.H."/>
            <person name="Farzad M."/>
            <person name="Carlton J.M."/>
            <person name="Smith R.K. Jr."/>
            <person name="Garg J."/>
            <person name="Pearlman R.E."/>
            <person name="Karrer K.M."/>
            <person name="Sun L."/>
            <person name="Manning G."/>
            <person name="Elde N.C."/>
            <person name="Turkewitz A.P."/>
            <person name="Asai D.J."/>
            <person name="Wilkes D.E."/>
            <person name="Wang Y."/>
            <person name="Cai H."/>
            <person name="Collins K."/>
            <person name="Stewart B.A."/>
            <person name="Lee S.R."/>
            <person name="Wilamowska K."/>
            <person name="Weinberg Z."/>
            <person name="Ruzzo W.L."/>
            <person name="Wloga D."/>
            <person name="Gaertig J."/>
            <person name="Frankel J."/>
            <person name="Tsao C.-C."/>
            <person name="Gorovsky M.A."/>
            <person name="Keeling P.J."/>
            <person name="Waller R.F."/>
            <person name="Patron N.J."/>
            <person name="Cherry J.M."/>
            <person name="Stover N.A."/>
            <person name="Krieger C.J."/>
            <person name="del Toro C."/>
            <person name="Ryder H.F."/>
            <person name="Williamson S.C."/>
            <person name="Barbeau R.A."/>
            <person name="Hamilton E.P."/>
            <person name="Orias E."/>
        </authorList>
    </citation>
    <scope>NUCLEOTIDE SEQUENCE [LARGE SCALE GENOMIC DNA]</scope>
    <source>
        <strain evidence="10">SB210</strain>
    </source>
</reference>
<evidence type="ECO:0000256" key="5">
    <source>
        <dbReference type="SAM" id="Coils"/>
    </source>
</evidence>
<dbReference type="CDD" id="cd15760">
    <property type="entry name" value="FYVE_scVPS27p_like"/>
    <property type="match status" value="1"/>
</dbReference>
<dbReference type="InParanoid" id="I7M884"/>
<dbReference type="GO" id="GO:0008270">
    <property type="term" value="F:zinc ion binding"/>
    <property type="evidence" value="ECO:0007669"/>
    <property type="project" value="UniProtKB-KW"/>
</dbReference>
<dbReference type="InterPro" id="IPR000306">
    <property type="entry name" value="Znf_FYVE"/>
</dbReference>
<keyword evidence="7" id="KW-0472">Membrane</keyword>
<gene>
    <name evidence="9" type="ORF">TTHERM_00338420</name>
</gene>
<feature type="compositionally biased region" description="Polar residues" evidence="6">
    <location>
        <begin position="8"/>
        <end position="19"/>
    </location>
</feature>
<evidence type="ECO:0000256" key="7">
    <source>
        <dbReference type="SAM" id="Phobius"/>
    </source>
</evidence>
<feature type="region of interest" description="Disordered" evidence="6">
    <location>
        <begin position="1"/>
        <end position="37"/>
    </location>
</feature>
<evidence type="ECO:0000256" key="2">
    <source>
        <dbReference type="ARBA" id="ARBA00022771"/>
    </source>
</evidence>
<keyword evidence="3" id="KW-0862">Zinc</keyword>
<keyword evidence="10" id="KW-1185">Reference proteome</keyword>
<feature type="coiled-coil region" evidence="5">
    <location>
        <begin position="189"/>
        <end position="258"/>
    </location>
</feature>
<feature type="domain" description="FYVE-type" evidence="8">
    <location>
        <begin position="63"/>
        <end position="117"/>
    </location>
</feature>
<dbReference type="STRING" id="312017.I7M884"/>
<name>I7M884_TETTS</name>
<evidence type="ECO:0000313" key="10">
    <source>
        <dbReference type="Proteomes" id="UP000009168"/>
    </source>
</evidence>
<dbReference type="GeneID" id="7840876"/>
<keyword evidence="2 4" id="KW-0863">Zinc-finger</keyword>
<dbReference type="InterPro" id="IPR017455">
    <property type="entry name" value="Znf_FYVE-rel"/>
</dbReference>
<keyword evidence="1" id="KW-0479">Metal-binding</keyword>
<dbReference type="OrthoDB" id="79871at2759"/>
<dbReference type="InterPro" id="IPR013083">
    <property type="entry name" value="Znf_RING/FYVE/PHD"/>
</dbReference>
<dbReference type="Proteomes" id="UP000009168">
    <property type="component" value="Unassembled WGS sequence"/>
</dbReference>
<dbReference type="KEGG" id="tet:TTHERM_00338420"/>
<dbReference type="SUPFAM" id="SSF57903">
    <property type="entry name" value="FYVE/PHD zinc finger"/>
    <property type="match status" value="1"/>
</dbReference>
<feature type="transmembrane region" description="Helical" evidence="7">
    <location>
        <begin position="336"/>
        <end position="357"/>
    </location>
</feature>
<evidence type="ECO:0000256" key="4">
    <source>
        <dbReference type="PROSITE-ProRule" id="PRU00091"/>
    </source>
</evidence>